<dbReference type="InterPro" id="IPR036397">
    <property type="entry name" value="RNaseH_sf"/>
</dbReference>
<dbReference type="PANTHER" id="PTHR46889:SF4">
    <property type="entry name" value="TRANSPOSASE INSO FOR INSERTION SEQUENCE ELEMENT IS911B-RELATED"/>
    <property type="match status" value="1"/>
</dbReference>
<dbReference type="InterPro" id="IPR050900">
    <property type="entry name" value="Transposase_IS3/IS150/IS904"/>
</dbReference>
<evidence type="ECO:0000256" key="1">
    <source>
        <dbReference type="ARBA" id="ARBA00002286"/>
    </source>
</evidence>
<evidence type="ECO:0000256" key="2">
    <source>
        <dbReference type="SAM" id="MobiDB-lite"/>
    </source>
</evidence>
<dbReference type="Proteomes" id="UP001055940">
    <property type="component" value="Chromosome"/>
</dbReference>
<dbReference type="Pfam" id="PF00665">
    <property type="entry name" value="rve"/>
    <property type="match status" value="1"/>
</dbReference>
<dbReference type="InterPro" id="IPR002514">
    <property type="entry name" value="Transposase_8"/>
</dbReference>
<proteinExistence type="predicted"/>
<evidence type="ECO:0000313" key="4">
    <source>
        <dbReference type="EMBL" id="USY22689.1"/>
    </source>
</evidence>
<keyword evidence="5" id="KW-1185">Reference proteome</keyword>
<dbReference type="PROSITE" id="PS50994">
    <property type="entry name" value="INTEGRASE"/>
    <property type="match status" value="1"/>
</dbReference>
<dbReference type="Gene3D" id="1.10.10.60">
    <property type="entry name" value="Homeodomain-like"/>
    <property type="match status" value="1"/>
</dbReference>
<dbReference type="Pfam" id="PF01527">
    <property type="entry name" value="HTH_Tnp_1"/>
    <property type="match status" value="1"/>
</dbReference>
<evidence type="ECO:0000259" key="3">
    <source>
        <dbReference type="PROSITE" id="PS50994"/>
    </source>
</evidence>
<dbReference type="SUPFAM" id="SSF46689">
    <property type="entry name" value="Homeodomain-like"/>
    <property type="match status" value="1"/>
</dbReference>
<comment type="function">
    <text evidence="1">Involved in the transposition of the insertion sequence.</text>
</comment>
<dbReference type="SUPFAM" id="SSF53098">
    <property type="entry name" value="Ribonuclease H-like"/>
    <property type="match status" value="1"/>
</dbReference>
<dbReference type="PANTHER" id="PTHR46889">
    <property type="entry name" value="TRANSPOSASE INSF FOR INSERTION SEQUENCE IS3B-RELATED"/>
    <property type="match status" value="1"/>
</dbReference>
<dbReference type="InterPro" id="IPR001584">
    <property type="entry name" value="Integrase_cat-core"/>
</dbReference>
<dbReference type="InterPro" id="IPR048020">
    <property type="entry name" value="Transpos_IS3"/>
</dbReference>
<dbReference type="Pfam" id="PF13276">
    <property type="entry name" value="HTH_21"/>
    <property type="match status" value="1"/>
</dbReference>
<sequence length="404" mass="45014">MARKTYSEEFRRQAVDLYLHTPGATFKAIASDLGISRGTLQNWVYAQHPPRPRRPSQERECLSQDRPSGGRPGRRTGRTPKARDRTRHPAPGGQVFRRGDELVNRFQFVADHRHTFEVKRLCEVIGLARSSFYAWLKATPARAARRVADLAPAERIRTLQDPDQGGDAAYGAPRITADLNEGAAEDARINHKKVARLMPEHDLAGIRLRRRVRTTTSDQSERKHPDLLGRDFTAHNIGEKHVGDITYLPLADGRNLYLATVIDLCSRKLAGWALADHMRTDLVIDALRAASRERGSLDGAVFHSDHGSVYTSRAYRQVCAEPGVVQSMGAIGLSADNAAAESFNATLKRETLAGEAVYANEAVLRRTVFRWAHRYNTRRRHSHCGNVSPNDFEASRASTMAIAA</sequence>
<dbReference type="InterPro" id="IPR025948">
    <property type="entry name" value="HTH-like_dom"/>
</dbReference>
<dbReference type="InterPro" id="IPR009057">
    <property type="entry name" value="Homeodomain-like_sf"/>
</dbReference>
<feature type="region of interest" description="Disordered" evidence="2">
    <location>
        <begin position="46"/>
        <end position="97"/>
    </location>
</feature>
<dbReference type="Gene3D" id="3.30.420.10">
    <property type="entry name" value="Ribonuclease H-like superfamily/Ribonuclease H"/>
    <property type="match status" value="1"/>
</dbReference>
<name>A0ABY5DH29_9ACTN</name>
<organism evidence="4 5">
    <name type="scientific">Nocardiopsis exhalans</name>
    <dbReference type="NCBI Taxonomy" id="163604"/>
    <lineage>
        <taxon>Bacteria</taxon>
        <taxon>Bacillati</taxon>
        <taxon>Actinomycetota</taxon>
        <taxon>Actinomycetes</taxon>
        <taxon>Streptosporangiales</taxon>
        <taxon>Nocardiopsidaceae</taxon>
        <taxon>Nocardiopsis</taxon>
    </lineage>
</organism>
<protein>
    <submittedName>
        <fullName evidence="4">IS3 family transposase</fullName>
    </submittedName>
</protein>
<reference evidence="4" key="1">
    <citation type="submission" date="2022-06" db="EMBL/GenBank/DDBJ databases">
        <authorList>
            <person name="Ping M."/>
        </authorList>
    </citation>
    <scope>NUCLEOTIDE SEQUENCE</scope>
    <source>
        <strain evidence="4">JCM11759T</strain>
    </source>
</reference>
<evidence type="ECO:0000313" key="5">
    <source>
        <dbReference type="Proteomes" id="UP001055940"/>
    </source>
</evidence>
<dbReference type="EMBL" id="CP099837">
    <property type="protein sequence ID" value="USY22689.1"/>
    <property type="molecule type" value="Genomic_DNA"/>
</dbReference>
<dbReference type="NCBIfam" id="NF033516">
    <property type="entry name" value="transpos_IS3"/>
    <property type="match status" value="1"/>
</dbReference>
<accession>A0ABY5DH29</accession>
<gene>
    <name evidence="4" type="ORF">NE857_14405</name>
</gene>
<dbReference type="InterPro" id="IPR012337">
    <property type="entry name" value="RNaseH-like_sf"/>
</dbReference>
<feature type="compositionally biased region" description="Basic residues" evidence="2">
    <location>
        <begin position="72"/>
        <end position="88"/>
    </location>
</feature>
<feature type="domain" description="Integrase catalytic" evidence="3">
    <location>
        <begin position="221"/>
        <end position="397"/>
    </location>
</feature>
<dbReference type="RefSeq" id="WP_254421447.1">
    <property type="nucleotide sequence ID" value="NZ_BAAAJB010000028.1"/>
</dbReference>